<organism evidence="2">
    <name type="scientific">Tegula lividomaculata</name>
    <dbReference type="NCBI Taxonomy" id="1764038"/>
    <lineage>
        <taxon>Eukaryota</taxon>
        <taxon>Metazoa</taxon>
        <taxon>Spiralia</taxon>
        <taxon>Lophotrochozoa</taxon>
        <taxon>Mollusca</taxon>
        <taxon>Gastropoda</taxon>
        <taxon>Vetigastropoda</taxon>
        <taxon>Trochida</taxon>
        <taxon>Trochoidea</taxon>
        <taxon>Tegulidae</taxon>
        <taxon>Tegula</taxon>
    </lineage>
</organism>
<keyword evidence="1" id="KW-0472">Membrane</keyword>
<evidence type="ECO:0000256" key="1">
    <source>
        <dbReference type="SAM" id="Phobius"/>
    </source>
</evidence>
<dbReference type="EMBL" id="KT207826">
    <property type="protein sequence ID" value="AMA07346.1"/>
    <property type="molecule type" value="Genomic_DNA"/>
</dbReference>
<keyword evidence="1" id="KW-0812">Transmembrane</keyword>
<dbReference type="AlphaFoldDB" id="A0A0X9PX36"/>
<dbReference type="RefSeq" id="YP_009231985.1">
    <property type="nucleotide sequence ID" value="NC_029367.1"/>
</dbReference>
<name>A0A0X9PX36_9VEST</name>
<accession>A0A0X9PX36</accession>
<evidence type="ECO:0000313" key="2">
    <source>
        <dbReference type="EMBL" id="AMA07346.1"/>
    </source>
</evidence>
<protein>
    <submittedName>
        <fullName evidence="2">ATP synthase F0 subunit 8</fullName>
    </submittedName>
</protein>
<dbReference type="GeneID" id="26890683"/>
<feature type="transmembrane region" description="Helical" evidence="1">
    <location>
        <begin position="6"/>
        <end position="31"/>
    </location>
</feature>
<geneLocation type="mitochondrion" evidence="2"/>
<sequence length="58" mass="6822">MPQLAPVNWLLLFFLFWFAVGLVSTVIWWSFKTDYKIQGVSPSKILETSSTNQKAWNW</sequence>
<dbReference type="CTD" id="4509"/>
<gene>
    <name evidence="2" type="primary">ATP8</name>
</gene>
<keyword evidence="1" id="KW-1133">Transmembrane helix</keyword>
<keyword evidence="2" id="KW-0496">Mitochondrion</keyword>
<proteinExistence type="predicted"/>
<reference evidence="2" key="1">
    <citation type="journal article" date="2016" name="Zool. Scr.">
        <title>Mitogenomics of Vetigastropoda: insights into the evolution of pallial symmetry.</title>
        <authorList>
            <person name="Uribe J.E."/>
            <person name="Kano Y."/>
            <person name="Templado J."/>
            <person name="Zardoya R."/>
        </authorList>
    </citation>
    <scope>NUCLEOTIDE SEQUENCE</scope>
</reference>